<keyword evidence="3" id="KW-1185">Reference proteome</keyword>
<organism evidence="2 3">
    <name type="scientific">Magnusiomyces paraingens</name>
    <dbReference type="NCBI Taxonomy" id="2606893"/>
    <lineage>
        <taxon>Eukaryota</taxon>
        <taxon>Fungi</taxon>
        <taxon>Dikarya</taxon>
        <taxon>Ascomycota</taxon>
        <taxon>Saccharomycotina</taxon>
        <taxon>Dipodascomycetes</taxon>
        <taxon>Dipodascales</taxon>
        <taxon>Dipodascaceae</taxon>
        <taxon>Magnusiomyces</taxon>
    </lineage>
</organism>
<dbReference type="GeneID" id="43581923"/>
<dbReference type="AlphaFoldDB" id="A0A5E8BPM1"/>
<feature type="compositionally biased region" description="Low complexity" evidence="1">
    <location>
        <begin position="67"/>
        <end position="79"/>
    </location>
</feature>
<sequence>MHTSAGKLIARLHAHKSSPSSNDSFNYSQLTSDPALAALFHDLSLVLITHKRNGDSTSYSYRCTAPSSSSSSSNSNSKSGEILSPKVPLPEAYCEFILTIVLQENNNNHGISDGPTMTSFSVKIMAPLSQTDPESVLAQFFESCIGKSSLSLPSLPSSSSSSSSIYPHNDLVSALHGAASFARLNTCRAAILTEFTNKYGSHLQLTTWPHGSTYAFAPPQKSSSSSSSSENSFLAHKYTFLLVWSIGIHPITKSPTADAFSKISGQLVPASDNLSPTEQNYIQSFPKAFKALIKLNGLVKAVEVCHKLLYT</sequence>
<proteinExistence type="predicted"/>
<evidence type="ECO:0000256" key="1">
    <source>
        <dbReference type="SAM" id="MobiDB-lite"/>
    </source>
</evidence>
<gene>
    <name evidence="2" type="ORF">SAPINGB_P003105</name>
</gene>
<name>A0A5E8BPM1_9ASCO</name>
<evidence type="ECO:0000313" key="2">
    <source>
        <dbReference type="EMBL" id="VVT51465.1"/>
    </source>
</evidence>
<feature type="region of interest" description="Disordered" evidence="1">
    <location>
        <begin position="54"/>
        <end position="82"/>
    </location>
</feature>
<evidence type="ECO:0000313" key="3">
    <source>
        <dbReference type="Proteomes" id="UP000398389"/>
    </source>
</evidence>
<protein>
    <submittedName>
        <fullName evidence="2">Uncharacterized protein</fullName>
    </submittedName>
</protein>
<dbReference type="RefSeq" id="XP_031853714.1">
    <property type="nucleotide sequence ID" value="XM_031997823.1"/>
</dbReference>
<reference evidence="2" key="1">
    <citation type="submission" date="2019-09" db="EMBL/GenBank/DDBJ databases">
        <authorList>
            <person name="Brejova B."/>
        </authorList>
    </citation>
    <scope>NUCLEOTIDE SEQUENCE [LARGE SCALE GENOMIC DNA]</scope>
</reference>
<dbReference type="Proteomes" id="UP000398389">
    <property type="component" value="Unassembled WGS sequence"/>
</dbReference>
<dbReference type="EMBL" id="CABVLU010000002">
    <property type="protein sequence ID" value="VVT51465.1"/>
    <property type="molecule type" value="Genomic_DNA"/>
</dbReference>
<accession>A0A5E8BPM1</accession>